<reference evidence="1" key="1">
    <citation type="journal article" date="2020" name="mSystems">
        <title>Genome- and Community-Level Interaction Insights into Carbon Utilization and Element Cycling Functions of Hydrothermarchaeota in Hydrothermal Sediment.</title>
        <authorList>
            <person name="Zhou Z."/>
            <person name="Liu Y."/>
            <person name="Xu W."/>
            <person name="Pan J."/>
            <person name="Luo Z.H."/>
            <person name="Li M."/>
        </authorList>
    </citation>
    <scope>NUCLEOTIDE SEQUENCE [LARGE SCALE GENOMIC DNA]</scope>
    <source>
        <strain evidence="1">SpSt-780</strain>
    </source>
</reference>
<name>A0A7C4U6W9_UNCW3</name>
<accession>A0A7C4U6W9</accession>
<sequence length="208" mass="24308">MRKISLFILSFLLLYGARPLTTDDAGIVENFEFENGYDGYDFINFIKNLEWDYGTYFQLKHGITENSDIYICVPYDFKNKEIEKLEMGMKFRIIKDYKNTSFSLSFLDILSSDLNLNLILTHQFRKGTINLNLLYKEEIISPSISVEHDFNENFTICTEVIFKNNDEFHYEGLIGGRFSLFNLITGDFGLSYNDDKELRITFGLTKGF</sequence>
<dbReference type="EMBL" id="DTHG01000042">
    <property type="protein sequence ID" value="HGW91613.1"/>
    <property type="molecule type" value="Genomic_DNA"/>
</dbReference>
<gene>
    <name evidence="1" type="ORF">ENV67_03625</name>
</gene>
<evidence type="ECO:0000313" key="1">
    <source>
        <dbReference type="EMBL" id="HGW91613.1"/>
    </source>
</evidence>
<comment type="caution">
    <text evidence="1">The sequence shown here is derived from an EMBL/GenBank/DDBJ whole genome shotgun (WGS) entry which is preliminary data.</text>
</comment>
<dbReference type="AlphaFoldDB" id="A0A7C4U6W9"/>
<organism evidence="1">
    <name type="scientific">candidate division WOR-3 bacterium</name>
    <dbReference type="NCBI Taxonomy" id="2052148"/>
    <lineage>
        <taxon>Bacteria</taxon>
        <taxon>Bacteria division WOR-3</taxon>
    </lineage>
</organism>
<proteinExistence type="predicted"/>
<protein>
    <submittedName>
        <fullName evidence="1">Uncharacterized protein</fullName>
    </submittedName>
</protein>